<dbReference type="Proteomes" id="UP000320672">
    <property type="component" value="Chromosome"/>
</dbReference>
<evidence type="ECO:0000313" key="3">
    <source>
        <dbReference type="Proteomes" id="UP000320672"/>
    </source>
</evidence>
<protein>
    <submittedName>
        <fullName evidence="2">Uncharacterized protein</fullName>
    </submittedName>
</protein>
<name>A0A517MLM8_9BACT</name>
<keyword evidence="3" id="KW-1185">Reference proteome</keyword>
<sequence>MRSTFVAERRDPSGSGAQDWPEGSRLTPSTFLAERREPSGSGAQDWPEGLRLTPSTFLAERREPSGSGAQDWPEGSRLTPSTFLAERREPSGSGAQDWPEGSRPAANKGWLSPVAGRLARCRYAIETCLFVYSAFSGTFSRISSNTWSASIPSACASKFNKTRCLIAGRKTRRTSSKLTL</sequence>
<evidence type="ECO:0000256" key="1">
    <source>
        <dbReference type="SAM" id="MobiDB-lite"/>
    </source>
</evidence>
<dbReference type="EMBL" id="CP036262">
    <property type="protein sequence ID" value="QDS95760.1"/>
    <property type="molecule type" value="Genomic_DNA"/>
</dbReference>
<accession>A0A517MLM8</accession>
<evidence type="ECO:0000313" key="2">
    <source>
        <dbReference type="EMBL" id="QDS95760.1"/>
    </source>
</evidence>
<organism evidence="2 3">
    <name type="scientific">Roseimaritima multifibrata</name>
    <dbReference type="NCBI Taxonomy" id="1930274"/>
    <lineage>
        <taxon>Bacteria</taxon>
        <taxon>Pseudomonadati</taxon>
        <taxon>Planctomycetota</taxon>
        <taxon>Planctomycetia</taxon>
        <taxon>Pirellulales</taxon>
        <taxon>Pirellulaceae</taxon>
        <taxon>Roseimaritima</taxon>
    </lineage>
</organism>
<feature type="region of interest" description="Disordered" evidence="1">
    <location>
        <begin position="1"/>
        <end position="109"/>
    </location>
</feature>
<dbReference type="AlphaFoldDB" id="A0A517MLM8"/>
<proteinExistence type="predicted"/>
<dbReference type="KEGG" id="rml:FF011L_45610"/>
<gene>
    <name evidence="2" type="ORF">FF011L_45610</name>
</gene>
<reference evidence="2 3" key="1">
    <citation type="submission" date="2019-02" db="EMBL/GenBank/DDBJ databases">
        <title>Deep-cultivation of Planctomycetes and their phenomic and genomic characterization uncovers novel biology.</title>
        <authorList>
            <person name="Wiegand S."/>
            <person name="Jogler M."/>
            <person name="Boedeker C."/>
            <person name="Pinto D."/>
            <person name="Vollmers J."/>
            <person name="Rivas-Marin E."/>
            <person name="Kohn T."/>
            <person name="Peeters S.H."/>
            <person name="Heuer A."/>
            <person name="Rast P."/>
            <person name="Oberbeckmann S."/>
            <person name="Bunk B."/>
            <person name="Jeske O."/>
            <person name="Meyerdierks A."/>
            <person name="Storesund J.E."/>
            <person name="Kallscheuer N."/>
            <person name="Luecker S."/>
            <person name="Lage O.M."/>
            <person name="Pohl T."/>
            <person name="Merkel B.J."/>
            <person name="Hornburger P."/>
            <person name="Mueller R.-W."/>
            <person name="Bruemmer F."/>
            <person name="Labrenz M."/>
            <person name="Spormann A.M."/>
            <person name="Op den Camp H."/>
            <person name="Overmann J."/>
            <person name="Amann R."/>
            <person name="Jetten M.S.M."/>
            <person name="Mascher T."/>
            <person name="Medema M.H."/>
            <person name="Devos D.P."/>
            <person name="Kaster A.-K."/>
            <person name="Ovreas L."/>
            <person name="Rohde M."/>
            <person name="Galperin M.Y."/>
            <person name="Jogler C."/>
        </authorList>
    </citation>
    <scope>NUCLEOTIDE SEQUENCE [LARGE SCALE GENOMIC DNA]</scope>
    <source>
        <strain evidence="2 3">FF011L</strain>
    </source>
</reference>